<accession>A0A6J4JSJ0</accession>
<dbReference type="AlphaFoldDB" id="A0A6J4JSJ0"/>
<protein>
    <submittedName>
        <fullName evidence="1">Uncharacterized protein</fullName>
    </submittedName>
</protein>
<dbReference type="EMBL" id="CADCTD010000179">
    <property type="protein sequence ID" value="CAA9286151.1"/>
    <property type="molecule type" value="Genomic_DNA"/>
</dbReference>
<name>A0A6J4JSJ0_9PROT</name>
<organism evidence="1">
    <name type="scientific">uncultured Craurococcus sp</name>
    <dbReference type="NCBI Taxonomy" id="1135998"/>
    <lineage>
        <taxon>Bacteria</taxon>
        <taxon>Pseudomonadati</taxon>
        <taxon>Pseudomonadota</taxon>
        <taxon>Alphaproteobacteria</taxon>
        <taxon>Acetobacterales</taxon>
        <taxon>Acetobacteraceae</taxon>
        <taxon>Craurococcus</taxon>
        <taxon>environmental samples</taxon>
    </lineage>
</organism>
<gene>
    <name evidence="1" type="ORF">AVDCRST_MAG27-4256</name>
</gene>
<sequence>APTPARARALAALGLPRPGEHALGGERLPRHPLEDALQRSVRHVHAAAEARAGRRGAAARAYGDRADLCARGPLRRRGGGVPAGPVRLAAGGQYPCRLGGAGGGADPRHLPQAECLRRGTEILHRGGV</sequence>
<feature type="non-terminal residue" evidence="1">
    <location>
        <position position="1"/>
    </location>
</feature>
<proteinExistence type="predicted"/>
<evidence type="ECO:0000313" key="1">
    <source>
        <dbReference type="EMBL" id="CAA9286151.1"/>
    </source>
</evidence>
<reference evidence="1" key="1">
    <citation type="submission" date="2020-02" db="EMBL/GenBank/DDBJ databases">
        <authorList>
            <person name="Meier V. D."/>
        </authorList>
    </citation>
    <scope>NUCLEOTIDE SEQUENCE</scope>
    <source>
        <strain evidence="1">AVDCRST_MAG27</strain>
    </source>
</reference>
<feature type="non-terminal residue" evidence="1">
    <location>
        <position position="128"/>
    </location>
</feature>